<dbReference type="InterPro" id="IPR038536">
    <property type="entry name" value="Alkyl/aryl-sulf_dimr_sf"/>
</dbReference>
<keyword evidence="2" id="KW-0378">Hydrolase</keyword>
<dbReference type="InterPro" id="IPR052195">
    <property type="entry name" value="Bact_Alkyl/Aryl-Sulfatase"/>
</dbReference>
<sequence length="672" mass="74958">MDPGQYFYYELARRDSDRLFRVEFDLSEPVPTPPVPWGRPNPATEITAEQQARLRTQLPFADERDFEESRRGFIAAPPYQQILGAAGNVVWDMGRYEFLLNGEDYDSIHPSLQRQATLNMNFGLYEVVPDFIYQIRGYDLANMTLIRGEEGWVLFDVLLTRETAAAALAFANEQLGERSVTAVVYSHSHIDHFGGVRGVVDEADVLAGRVQVYAPVGFMEEAISENVYAGNAMSRRASYQYGNPLAAGPFGQVDSAIGKGLPRGTSGLIAPTVVVTEDFEEHLIDGIRIVFQNTPGTEAPAEMNAWFPDSKVFWAAENITATIHNIYTLRGALVRDALSWSRQINEALYRFGREAEVMVSSHNWPRWGNERIQEVMRDQRDAYANLNNQVLNLANRGVTINQMHNEYKVPESLQQSWAVRQYHGSEFHNSRAVINRYLGYWDGNPATLAPLSPEQSAPLYVEMMGGANNIMTKTDELVAQGDYRHAMELLNKLVYAEPGNQAAKSRLADVFEQLGYQYESTSMRNVFLTAAQELRYGVAPLGAVHSASPDLARAMTTAQWWDAVATRVDSQRADGLAFKINFVTSDNGEQFVIEMRGGTLTTISGYQSGQADVTIRMNRSDLDQVIMGQETLASQLGAGRGQVEGDVAVLQQLASVLVQFDPVFEIMPGTRR</sequence>
<dbReference type="Pfam" id="PF00753">
    <property type="entry name" value="Lactamase_B"/>
    <property type="match status" value="1"/>
</dbReference>
<dbReference type="GO" id="GO:0030288">
    <property type="term" value="C:outer membrane-bounded periplasmic space"/>
    <property type="evidence" value="ECO:0007669"/>
    <property type="project" value="TreeGrafter"/>
</dbReference>
<organism evidence="7 8">
    <name type="scientific">Kineobactrum sediminis</name>
    <dbReference type="NCBI Taxonomy" id="1905677"/>
    <lineage>
        <taxon>Bacteria</taxon>
        <taxon>Pseudomonadati</taxon>
        <taxon>Pseudomonadota</taxon>
        <taxon>Gammaproteobacteria</taxon>
        <taxon>Cellvibrionales</taxon>
        <taxon>Halieaceae</taxon>
        <taxon>Kineobactrum</taxon>
    </lineage>
</organism>
<dbReference type="SUPFAM" id="SSF55718">
    <property type="entry name" value="SCP-like"/>
    <property type="match status" value="1"/>
</dbReference>
<gene>
    <name evidence="7" type="ORF">CWI75_16175</name>
</gene>
<dbReference type="Gene3D" id="3.30.1050.10">
    <property type="entry name" value="SCP2 sterol-binding domain"/>
    <property type="match status" value="1"/>
</dbReference>
<evidence type="ECO:0000313" key="7">
    <source>
        <dbReference type="EMBL" id="PLW81396.1"/>
    </source>
</evidence>
<dbReference type="EMBL" id="PKLZ01000014">
    <property type="protein sequence ID" value="PLW81396.1"/>
    <property type="molecule type" value="Genomic_DNA"/>
</dbReference>
<name>A0A2N5XZ31_9GAMM</name>
<dbReference type="GO" id="GO:0046983">
    <property type="term" value="F:protein dimerization activity"/>
    <property type="evidence" value="ECO:0007669"/>
    <property type="project" value="InterPro"/>
</dbReference>
<dbReference type="FunFam" id="3.60.15.30:FF:000001">
    <property type="entry name" value="Alkyl/aryl-sulfatase BDS1"/>
    <property type="match status" value="1"/>
</dbReference>
<dbReference type="CDD" id="cd07710">
    <property type="entry name" value="arylsulfatase_Sdsa1-like_MBL-fold"/>
    <property type="match status" value="1"/>
</dbReference>
<dbReference type="PANTHER" id="PTHR43223:SF1">
    <property type="entry name" value="ALKYL_ARYL-SULFATASE BDS1"/>
    <property type="match status" value="1"/>
</dbReference>
<accession>A0A2N5XZ31</accession>
<dbReference type="Gene3D" id="3.60.15.30">
    <property type="entry name" value="Metallo-beta-lactamase domain"/>
    <property type="match status" value="1"/>
</dbReference>
<comment type="similarity">
    <text evidence="4">Belongs to the metallo-beta-lactamase superfamily. Type III sulfatase family.</text>
</comment>
<comment type="caution">
    <text evidence="7">The sequence shown here is derived from an EMBL/GenBank/DDBJ whole genome shotgun (WGS) entry which is preliminary data.</text>
</comment>
<dbReference type="InterPro" id="IPR029228">
    <property type="entry name" value="Alkyl_sulf_dimr"/>
</dbReference>
<dbReference type="SMART" id="SM00849">
    <property type="entry name" value="Lactamase_B"/>
    <property type="match status" value="1"/>
</dbReference>
<dbReference type="InterPro" id="IPR001279">
    <property type="entry name" value="Metallo-B-lactamas"/>
</dbReference>
<dbReference type="PANTHER" id="PTHR43223">
    <property type="entry name" value="ALKYL/ARYL-SULFATASE"/>
    <property type="match status" value="1"/>
</dbReference>
<feature type="coiled-coil region" evidence="5">
    <location>
        <begin position="369"/>
        <end position="396"/>
    </location>
</feature>
<dbReference type="SUPFAM" id="SSF56281">
    <property type="entry name" value="Metallo-hydrolase/oxidoreductase"/>
    <property type="match status" value="1"/>
</dbReference>
<dbReference type="InterPro" id="IPR036866">
    <property type="entry name" value="RibonucZ/Hydroxyglut_hydro"/>
</dbReference>
<dbReference type="InterPro" id="IPR036527">
    <property type="entry name" value="SCP2_sterol-bd_dom_sf"/>
</dbReference>
<evidence type="ECO:0000256" key="4">
    <source>
        <dbReference type="ARBA" id="ARBA00033751"/>
    </source>
</evidence>
<evidence type="ECO:0000256" key="5">
    <source>
        <dbReference type="SAM" id="Coils"/>
    </source>
</evidence>
<keyword evidence="5" id="KW-0175">Coiled coil</keyword>
<proteinExistence type="inferred from homology"/>
<dbReference type="InterPro" id="IPR029229">
    <property type="entry name" value="Alkyl_sulf_C"/>
</dbReference>
<evidence type="ECO:0000256" key="1">
    <source>
        <dbReference type="ARBA" id="ARBA00022723"/>
    </source>
</evidence>
<protein>
    <recommendedName>
        <fullName evidence="6">Metallo-beta-lactamase domain-containing protein</fullName>
    </recommendedName>
</protein>
<keyword evidence="8" id="KW-1185">Reference proteome</keyword>
<dbReference type="Pfam" id="PF14864">
    <property type="entry name" value="Alkyl_sulf_C"/>
    <property type="match status" value="1"/>
</dbReference>
<keyword evidence="1" id="KW-0479">Metal-binding</keyword>
<dbReference type="GO" id="GO:0018909">
    <property type="term" value="P:dodecyl sulfate metabolic process"/>
    <property type="evidence" value="ECO:0007669"/>
    <property type="project" value="InterPro"/>
</dbReference>
<dbReference type="GO" id="GO:0018741">
    <property type="term" value="F:linear primary-alkylsulfatase activity"/>
    <property type="evidence" value="ECO:0007669"/>
    <property type="project" value="InterPro"/>
</dbReference>
<evidence type="ECO:0000259" key="6">
    <source>
        <dbReference type="SMART" id="SM00849"/>
    </source>
</evidence>
<dbReference type="GO" id="GO:0046872">
    <property type="term" value="F:metal ion binding"/>
    <property type="evidence" value="ECO:0007669"/>
    <property type="project" value="UniProtKB-KW"/>
</dbReference>
<dbReference type="InterPro" id="IPR044097">
    <property type="entry name" value="Bds1/SdsA1_MBL-fold"/>
</dbReference>
<feature type="domain" description="Metallo-beta-lactamase" evidence="6">
    <location>
        <begin position="140"/>
        <end position="362"/>
    </location>
</feature>
<dbReference type="Proteomes" id="UP000234845">
    <property type="component" value="Unassembled WGS sequence"/>
</dbReference>
<evidence type="ECO:0000313" key="8">
    <source>
        <dbReference type="Proteomes" id="UP000234845"/>
    </source>
</evidence>
<reference evidence="8" key="1">
    <citation type="submission" date="2017-11" db="EMBL/GenBank/DDBJ databases">
        <title>The draft genome sequence of Chromatocurvus sp. F02.</title>
        <authorList>
            <person name="Du Z.-J."/>
            <person name="Chang Y.-Q."/>
        </authorList>
    </citation>
    <scope>NUCLEOTIDE SEQUENCE [LARGE SCALE GENOMIC DNA]</scope>
    <source>
        <strain evidence="8">F02</strain>
    </source>
</reference>
<evidence type="ECO:0000256" key="2">
    <source>
        <dbReference type="ARBA" id="ARBA00022801"/>
    </source>
</evidence>
<dbReference type="Pfam" id="PF14863">
    <property type="entry name" value="Alkyl_sulf_dimr"/>
    <property type="match status" value="1"/>
</dbReference>
<dbReference type="AlphaFoldDB" id="A0A2N5XZ31"/>
<dbReference type="OrthoDB" id="9815874at2"/>
<dbReference type="Gene3D" id="1.25.40.880">
    <property type="entry name" value="Alkyl sulfatase, dimerisation domain"/>
    <property type="match status" value="1"/>
</dbReference>
<keyword evidence="3" id="KW-0862">Zinc</keyword>
<evidence type="ECO:0000256" key="3">
    <source>
        <dbReference type="ARBA" id="ARBA00022833"/>
    </source>
</evidence>